<proteinExistence type="predicted"/>
<keyword evidence="2" id="KW-1185">Reference proteome</keyword>
<name>A0A7J7MWW4_9MAGN</name>
<dbReference type="PANTHER" id="PTHR48258:SF9">
    <property type="entry name" value="OS01G0348150 PROTEIN"/>
    <property type="match status" value="1"/>
</dbReference>
<reference evidence="1 2" key="1">
    <citation type="journal article" date="2020" name="IScience">
        <title>Genome Sequencing of the Endangered Kingdonia uniflora (Circaeasteraceae, Ranunculales) Reveals Potential Mechanisms of Evolutionary Specialization.</title>
        <authorList>
            <person name="Sun Y."/>
            <person name="Deng T."/>
            <person name="Zhang A."/>
            <person name="Moore M.J."/>
            <person name="Landis J.B."/>
            <person name="Lin N."/>
            <person name="Zhang H."/>
            <person name="Zhang X."/>
            <person name="Huang J."/>
            <person name="Zhang X."/>
            <person name="Sun H."/>
            <person name="Wang H."/>
        </authorList>
    </citation>
    <scope>NUCLEOTIDE SEQUENCE [LARGE SCALE GENOMIC DNA]</scope>
    <source>
        <strain evidence="1">TB1705</strain>
        <tissue evidence="1">Leaf</tissue>
    </source>
</reference>
<sequence length="525" mass="60775">MDDDVDKDQPLYKGSINHIETIKYEQVRHWILSSYDGIEEWEKKYDIYLRDYMRVLRCRGSTNLGKPLDYILWLKEQFENSEMSILKRLDDGPSIKAASYKTYRINGFVFYTAVFESCKTSLNSVVKVKEMTNFIASARDQNPREAETIYYGVIKEITELDYYDFPQTVSYCDWVQVEDKVNGSSQVFYCQDPTRTDWSIVIDVPKRLDKDIDVYEEPLVFETGNLFTSSMMGLINENIDDDEEITEGSWIFEMISPSQSTPNLLEPLPIPAGGSHEHSTTSEYVLPEAAKRKLMTSANILWRNGKKIHRKKYDKWDTDEARKKNCPKKTRPENWVRFVDLTSTKEVRASRESNKLNRSKMVTPHTTRRNGVFRVANKMMEVDPTTTRSNSFLVGHTRSDVTFPAALVAKKMIAVKEIIANNPQSKYLDVDHDPLARVFGKVKETYIDLENRLSQYKAENDVKFDSLSDMVRSLRSFERATTPNVNVDRSRVLPVVGFLSFLYAHKGLKMVPILGYVIPYFCGYL</sequence>
<accession>A0A7J7MWW4</accession>
<dbReference type="OrthoDB" id="2011499at2759"/>
<dbReference type="EMBL" id="JACGCM010001193">
    <property type="protein sequence ID" value="KAF6159366.1"/>
    <property type="molecule type" value="Genomic_DNA"/>
</dbReference>
<organism evidence="1 2">
    <name type="scientific">Kingdonia uniflora</name>
    <dbReference type="NCBI Taxonomy" id="39325"/>
    <lineage>
        <taxon>Eukaryota</taxon>
        <taxon>Viridiplantae</taxon>
        <taxon>Streptophyta</taxon>
        <taxon>Embryophyta</taxon>
        <taxon>Tracheophyta</taxon>
        <taxon>Spermatophyta</taxon>
        <taxon>Magnoliopsida</taxon>
        <taxon>Ranunculales</taxon>
        <taxon>Circaeasteraceae</taxon>
        <taxon>Kingdonia</taxon>
    </lineage>
</organism>
<evidence type="ECO:0000313" key="1">
    <source>
        <dbReference type="EMBL" id="KAF6159366.1"/>
    </source>
</evidence>
<gene>
    <name evidence="1" type="ORF">GIB67_032137</name>
</gene>
<dbReference type="PANTHER" id="PTHR48258">
    <property type="entry name" value="DUF4218 DOMAIN-CONTAINING PROTEIN-RELATED"/>
    <property type="match status" value="1"/>
</dbReference>
<dbReference type="AlphaFoldDB" id="A0A7J7MWW4"/>
<evidence type="ECO:0000313" key="2">
    <source>
        <dbReference type="Proteomes" id="UP000541444"/>
    </source>
</evidence>
<comment type="caution">
    <text evidence="1">The sequence shown here is derived from an EMBL/GenBank/DDBJ whole genome shotgun (WGS) entry which is preliminary data.</text>
</comment>
<protein>
    <submittedName>
        <fullName evidence="1">Uncharacterized protein</fullName>
    </submittedName>
</protein>
<dbReference type="Proteomes" id="UP000541444">
    <property type="component" value="Unassembled WGS sequence"/>
</dbReference>